<name>X0ZXT4_9ZZZZ</name>
<evidence type="ECO:0000259" key="1">
    <source>
        <dbReference type="PROSITE" id="PS51379"/>
    </source>
</evidence>
<reference evidence="2" key="1">
    <citation type="journal article" date="2014" name="Front. Microbiol.">
        <title>High frequency of phylogenetically diverse reductive dehalogenase-homologous genes in deep subseafloor sedimentary metagenomes.</title>
        <authorList>
            <person name="Kawai M."/>
            <person name="Futagami T."/>
            <person name="Toyoda A."/>
            <person name="Takaki Y."/>
            <person name="Nishi S."/>
            <person name="Hori S."/>
            <person name="Arai W."/>
            <person name="Tsubouchi T."/>
            <person name="Morono Y."/>
            <person name="Uchiyama I."/>
            <person name="Ito T."/>
            <person name="Fujiyama A."/>
            <person name="Inagaki F."/>
            <person name="Takami H."/>
        </authorList>
    </citation>
    <scope>NUCLEOTIDE SEQUENCE</scope>
    <source>
        <strain evidence="2">Expedition CK06-06</strain>
    </source>
</reference>
<dbReference type="PROSITE" id="PS51379">
    <property type="entry name" value="4FE4S_FER_2"/>
    <property type="match status" value="1"/>
</dbReference>
<dbReference type="PROSITE" id="PS00198">
    <property type="entry name" value="4FE4S_FER_1"/>
    <property type="match status" value="1"/>
</dbReference>
<protein>
    <recommendedName>
        <fullName evidence="1">4Fe-4S ferredoxin-type domain-containing protein</fullName>
    </recommendedName>
</protein>
<comment type="caution">
    <text evidence="2">The sequence shown here is derived from an EMBL/GenBank/DDBJ whole genome shotgun (WGS) entry which is preliminary data.</text>
</comment>
<accession>X0ZXT4</accession>
<dbReference type="AlphaFoldDB" id="X0ZXT4"/>
<dbReference type="EMBL" id="BART01000697">
    <property type="protein sequence ID" value="GAG74359.1"/>
    <property type="molecule type" value="Genomic_DNA"/>
</dbReference>
<feature type="domain" description="4Fe-4S ferredoxin-type" evidence="1">
    <location>
        <begin position="1"/>
        <end position="22"/>
    </location>
</feature>
<sequence length="118" mass="13313">TCFGCNNCTKTCPQDLEVMEFMSAAIRGDIKRVAELSFDCLICGLCAARCPQGLQPYNVALAARRIYGHYMAPKSQHNLNRVKEIEEGKFNVELEELKKASEAELRKRYAAREIEPAK</sequence>
<dbReference type="SUPFAM" id="SSF46548">
    <property type="entry name" value="alpha-helical ferredoxin"/>
    <property type="match status" value="1"/>
</dbReference>
<dbReference type="Pfam" id="PF13187">
    <property type="entry name" value="Fer4_9"/>
    <property type="match status" value="1"/>
</dbReference>
<dbReference type="InterPro" id="IPR017896">
    <property type="entry name" value="4Fe4S_Fe-S-bd"/>
</dbReference>
<organism evidence="2">
    <name type="scientific">marine sediment metagenome</name>
    <dbReference type="NCBI Taxonomy" id="412755"/>
    <lineage>
        <taxon>unclassified sequences</taxon>
        <taxon>metagenomes</taxon>
        <taxon>ecological metagenomes</taxon>
    </lineage>
</organism>
<dbReference type="InterPro" id="IPR017900">
    <property type="entry name" value="4Fe4S_Fe_S_CS"/>
</dbReference>
<dbReference type="Gene3D" id="3.30.70.20">
    <property type="match status" value="1"/>
</dbReference>
<gene>
    <name evidence="2" type="ORF">S01H4_02998</name>
</gene>
<evidence type="ECO:0000313" key="2">
    <source>
        <dbReference type="EMBL" id="GAG74359.1"/>
    </source>
</evidence>
<feature type="non-terminal residue" evidence="2">
    <location>
        <position position="1"/>
    </location>
</feature>
<proteinExistence type="predicted"/>